<feature type="transmembrane region" description="Helical" evidence="7">
    <location>
        <begin position="252"/>
        <end position="272"/>
    </location>
</feature>
<organism>
    <name type="scientific">Branchiostoma floridae</name>
    <name type="common">Florida lancelet</name>
    <name type="synonym">Amphioxus</name>
    <dbReference type="NCBI Taxonomy" id="7739"/>
    <lineage>
        <taxon>Eukaryota</taxon>
        <taxon>Metazoa</taxon>
        <taxon>Chordata</taxon>
        <taxon>Cephalochordata</taxon>
        <taxon>Leptocardii</taxon>
        <taxon>Amphioxiformes</taxon>
        <taxon>Branchiostomatidae</taxon>
        <taxon>Branchiostoma</taxon>
    </lineage>
</organism>
<evidence type="ECO:0000259" key="8">
    <source>
        <dbReference type="PROSITE" id="PS50850"/>
    </source>
</evidence>
<feature type="domain" description="Major facilitator superfamily (MFS) profile" evidence="8">
    <location>
        <begin position="18"/>
        <end position="445"/>
    </location>
</feature>
<evidence type="ECO:0000256" key="5">
    <source>
        <dbReference type="ARBA" id="ARBA00022989"/>
    </source>
</evidence>
<protein>
    <recommendedName>
        <fullName evidence="8">Major facilitator superfamily (MFS) profile domain-containing protein</fullName>
    </recommendedName>
</protein>
<dbReference type="STRING" id="7739.C3Y527"/>
<evidence type="ECO:0000256" key="2">
    <source>
        <dbReference type="ARBA" id="ARBA00022448"/>
    </source>
</evidence>
<dbReference type="AlphaFoldDB" id="C3Y527"/>
<dbReference type="FunFam" id="1.20.1250.20:FF:000003">
    <property type="entry name" value="Solute carrier family 17 member 3"/>
    <property type="match status" value="1"/>
</dbReference>
<feature type="transmembrane region" description="Helical" evidence="7">
    <location>
        <begin position="292"/>
        <end position="316"/>
    </location>
</feature>
<dbReference type="InterPro" id="IPR011701">
    <property type="entry name" value="MFS"/>
</dbReference>
<dbReference type="InterPro" id="IPR036259">
    <property type="entry name" value="MFS_trans_sf"/>
</dbReference>
<evidence type="ECO:0000313" key="9">
    <source>
        <dbReference type="EMBL" id="EEN64560.1"/>
    </source>
</evidence>
<feature type="transmembrane region" description="Helical" evidence="7">
    <location>
        <begin position="188"/>
        <end position="206"/>
    </location>
</feature>
<proteinExistence type="predicted"/>
<gene>
    <name evidence="9" type="ORF">BRAFLDRAFT_236050</name>
</gene>
<dbReference type="eggNOG" id="KOG2532">
    <property type="taxonomic scope" value="Eukaryota"/>
</dbReference>
<feature type="transmembrane region" description="Helical" evidence="7">
    <location>
        <begin position="419"/>
        <end position="440"/>
    </location>
</feature>
<feature type="transmembrane region" description="Helical" evidence="7">
    <location>
        <begin position="91"/>
        <end position="111"/>
    </location>
</feature>
<evidence type="ECO:0000256" key="4">
    <source>
        <dbReference type="ARBA" id="ARBA00022847"/>
    </source>
</evidence>
<feature type="transmembrane region" description="Helical" evidence="7">
    <location>
        <begin position="61"/>
        <end position="79"/>
    </location>
</feature>
<feature type="non-terminal residue" evidence="9">
    <location>
        <position position="1"/>
    </location>
</feature>
<comment type="subcellular location">
    <subcellularLocation>
        <location evidence="1">Membrane</location>
        <topology evidence="1">Multi-pass membrane protein</topology>
    </subcellularLocation>
</comment>
<dbReference type="PANTHER" id="PTHR11662:SF456">
    <property type="entry name" value="VESICULAR GLUTAMATE TRANSPORTER, ISOFORM A"/>
    <property type="match status" value="1"/>
</dbReference>
<dbReference type="InParanoid" id="C3Y527"/>
<evidence type="ECO:0000256" key="3">
    <source>
        <dbReference type="ARBA" id="ARBA00022692"/>
    </source>
</evidence>
<feature type="non-terminal residue" evidence="9">
    <location>
        <position position="450"/>
    </location>
</feature>
<reference evidence="9" key="1">
    <citation type="journal article" date="2008" name="Nature">
        <title>The amphioxus genome and the evolution of the chordate karyotype.</title>
        <authorList>
            <consortium name="US DOE Joint Genome Institute (JGI-PGF)"/>
            <person name="Putnam N.H."/>
            <person name="Butts T."/>
            <person name="Ferrier D.E.K."/>
            <person name="Furlong R.F."/>
            <person name="Hellsten U."/>
            <person name="Kawashima T."/>
            <person name="Robinson-Rechavi M."/>
            <person name="Shoguchi E."/>
            <person name="Terry A."/>
            <person name="Yu J.-K."/>
            <person name="Benito-Gutierrez E.L."/>
            <person name="Dubchak I."/>
            <person name="Garcia-Fernandez J."/>
            <person name="Gibson-Brown J.J."/>
            <person name="Grigoriev I.V."/>
            <person name="Horton A.C."/>
            <person name="de Jong P.J."/>
            <person name="Jurka J."/>
            <person name="Kapitonov V.V."/>
            <person name="Kohara Y."/>
            <person name="Kuroki Y."/>
            <person name="Lindquist E."/>
            <person name="Lucas S."/>
            <person name="Osoegawa K."/>
            <person name="Pennacchio L.A."/>
            <person name="Salamov A.A."/>
            <person name="Satou Y."/>
            <person name="Sauka-Spengler T."/>
            <person name="Schmutz J."/>
            <person name="Shin-I T."/>
            <person name="Toyoda A."/>
            <person name="Bronner-Fraser M."/>
            <person name="Fujiyama A."/>
            <person name="Holland L.Z."/>
            <person name="Holland P.W.H."/>
            <person name="Satoh N."/>
            <person name="Rokhsar D.S."/>
        </authorList>
    </citation>
    <scope>NUCLEOTIDE SEQUENCE [LARGE SCALE GENOMIC DNA]</scope>
    <source>
        <strain evidence="9">S238N-H82</strain>
        <tissue evidence="9">Testes</tissue>
    </source>
</reference>
<sequence>QLPTQKALCSCMPKRYLIAMLSCIGFLIEYGARTNMGVAATQMVNNEDVMNQLFQPSELEWTMLIVGVIHGAFFLGFLLSRPLGGFLVSRYPATIVFVLSIAVSSLVNLFIPVAATVHFSILVALRVIQGMSEGLTIPASYGIWTFWAPPAERSKLTSITVTGQYIGIVIGMPVSGVAVFNIDWRFPFWIYGGVGLVWSLIWYTMVYESPEVDKYLDPEELKFIQDSMTSHPGIISPISPQKTPWRHLLTSLPVYAILVCDTCVKWVVYLMLLNAPMYYVQSFKVNELEAGAFAGLHFFLLMFGLPLVGSLADWVWRTQSMSTTTMRKLFNTMGMFVEGALLLTVGMTSNIYVSTICLSVALFFQSFPLSAGYNVNALDIAPQFASSIMGLSGSLSTIIGMACPVAIGAITMDKTPEEWNIVFIVSAGLILCAGLLYLLFGSGEVQDWAD</sequence>
<dbReference type="InterPro" id="IPR020846">
    <property type="entry name" value="MFS_dom"/>
</dbReference>
<dbReference type="Gene3D" id="1.20.1250.20">
    <property type="entry name" value="MFS general substrate transporter like domains"/>
    <property type="match status" value="2"/>
</dbReference>
<evidence type="ECO:0000256" key="1">
    <source>
        <dbReference type="ARBA" id="ARBA00004141"/>
    </source>
</evidence>
<keyword evidence="6 7" id="KW-0472">Membrane</keyword>
<dbReference type="FunFam" id="1.20.1250.20:FF:000226">
    <property type="entry name" value="Vesicular GLUtamate transporter"/>
    <property type="match status" value="1"/>
</dbReference>
<feature type="transmembrane region" description="Helical" evidence="7">
    <location>
        <begin position="384"/>
        <end position="407"/>
    </location>
</feature>
<evidence type="ECO:0000256" key="7">
    <source>
        <dbReference type="SAM" id="Phobius"/>
    </source>
</evidence>
<keyword evidence="5 7" id="KW-1133">Transmembrane helix</keyword>
<accession>C3Y527</accession>
<feature type="transmembrane region" description="Helical" evidence="7">
    <location>
        <begin position="16"/>
        <end position="32"/>
    </location>
</feature>
<feature type="transmembrane region" description="Helical" evidence="7">
    <location>
        <begin position="117"/>
        <end position="144"/>
    </location>
</feature>
<keyword evidence="2" id="KW-0813">Transport</keyword>
<dbReference type="GO" id="GO:0016020">
    <property type="term" value="C:membrane"/>
    <property type="evidence" value="ECO:0007669"/>
    <property type="project" value="UniProtKB-SubCell"/>
</dbReference>
<keyword evidence="4" id="KW-0769">Symport</keyword>
<keyword evidence="3 7" id="KW-0812">Transmembrane</keyword>
<dbReference type="InterPro" id="IPR050382">
    <property type="entry name" value="MFS_Na/Anion_cotransporter"/>
</dbReference>
<name>C3Y527_BRAFL</name>
<feature type="transmembrane region" description="Helical" evidence="7">
    <location>
        <begin position="165"/>
        <end position="182"/>
    </location>
</feature>
<dbReference type="PROSITE" id="PS50850">
    <property type="entry name" value="MFS"/>
    <property type="match status" value="1"/>
</dbReference>
<dbReference type="EMBL" id="GG666487">
    <property type="protein sequence ID" value="EEN64560.1"/>
    <property type="molecule type" value="Genomic_DNA"/>
</dbReference>
<feature type="transmembrane region" description="Helical" evidence="7">
    <location>
        <begin position="336"/>
        <end position="364"/>
    </location>
</feature>
<dbReference type="SUPFAM" id="SSF103473">
    <property type="entry name" value="MFS general substrate transporter"/>
    <property type="match status" value="1"/>
</dbReference>
<evidence type="ECO:0000256" key="6">
    <source>
        <dbReference type="ARBA" id="ARBA00023136"/>
    </source>
</evidence>
<dbReference type="Pfam" id="PF07690">
    <property type="entry name" value="MFS_1"/>
    <property type="match status" value="1"/>
</dbReference>
<dbReference type="GO" id="GO:0015293">
    <property type="term" value="F:symporter activity"/>
    <property type="evidence" value="ECO:0007669"/>
    <property type="project" value="UniProtKB-KW"/>
</dbReference>
<dbReference type="PANTHER" id="PTHR11662">
    <property type="entry name" value="SOLUTE CARRIER FAMILY 17"/>
    <property type="match status" value="1"/>
</dbReference>